<evidence type="ECO:0000313" key="2">
    <source>
        <dbReference type="EMBL" id="BAU01183.1"/>
    </source>
</evidence>
<reference evidence="2 3" key="1">
    <citation type="journal article" date="2015" name="Sci. Rep.">
        <title>The power of single molecule real-time sequencing technology in the de novo assembly of a eukaryotic genome.</title>
        <authorList>
            <person name="Sakai H."/>
            <person name="Naito K."/>
            <person name="Ogiso-Tanaka E."/>
            <person name="Takahashi Y."/>
            <person name="Iseki K."/>
            <person name="Muto C."/>
            <person name="Satou K."/>
            <person name="Teruya K."/>
            <person name="Shiroma A."/>
            <person name="Shimoji M."/>
            <person name="Hirano T."/>
            <person name="Itoh T."/>
            <person name="Kaga A."/>
            <person name="Tomooka N."/>
        </authorList>
    </citation>
    <scope>NUCLEOTIDE SEQUENCE [LARGE SCALE GENOMIC DNA]</scope>
    <source>
        <strain evidence="3">cv. Shumari</strain>
    </source>
</reference>
<evidence type="ECO:0000313" key="3">
    <source>
        <dbReference type="Proteomes" id="UP000291084"/>
    </source>
</evidence>
<name>A0A0S3T7J3_PHAAN</name>
<dbReference type="AlphaFoldDB" id="A0A0S3T7J3"/>
<feature type="region of interest" description="Disordered" evidence="1">
    <location>
        <begin position="1"/>
        <end position="24"/>
    </location>
</feature>
<evidence type="ECO:0000256" key="1">
    <source>
        <dbReference type="SAM" id="MobiDB-lite"/>
    </source>
</evidence>
<dbReference type="Proteomes" id="UP000291084">
    <property type="component" value="Chromosome 11"/>
</dbReference>
<proteinExistence type="predicted"/>
<feature type="compositionally biased region" description="Polar residues" evidence="1">
    <location>
        <begin position="1"/>
        <end position="23"/>
    </location>
</feature>
<dbReference type="EMBL" id="AP015044">
    <property type="protein sequence ID" value="BAU01183.1"/>
    <property type="molecule type" value="Genomic_DNA"/>
</dbReference>
<protein>
    <submittedName>
        <fullName evidence="2">Uncharacterized protein</fullName>
    </submittedName>
</protein>
<keyword evidence="3" id="KW-1185">Reference proteome</keyword>
<gene>
    <name evidence="2" type="primary">Vigan.11G036100</name>
    <name evidence="2" type="ORF">VIGAN_11036100</name>
</gene>
<sequence>MAAATDNSPAQVQHTSPNETTLVEQARVAAHNKVENRESTEGVNFDIRKDVYQGELVPIDVIPAGSFPDDEPAGTPTEQWQQRKLLESRHLRGIQGFLLSRMPPS</sequence>
<accession>A0A0S3T7J3</accession>
<organism evidence="2 3">
    <name type="scientific">Vigna angularis var. angularis</name>
    <dbReference type="NCBI Taxonomy" id="157739"/>
    <lineage>
        <taxon>Eukaryota</taxon>
        <taxon>Viridiplantae</taxon>
        <taxon>Streptophyta</taxon>
        <taxon>Embryophyta</taxon>
        <taxon>Tracheophyta</taxon>
        <taxon>Spermatophyta</taxon>
        <taxon>Magnoliopsida</taxon>
        <taxon>eudicotyledons</taxon>
        <taxon>Gunneridae</taxon>
        <taxon>Pentapetalae</taxon>
        <taxon>rosids</taxon>
        <taxon>fabids</taxon>
        <taxon>Fabales</taxon>
        <taxon>Fabaceae</taxon>
        <taxon>Papilionoideae</taxon>
        <taxon>50 kb inversion clade</taxon>
        <taxon>NPAAA clade</taxon>
        <taxon>indigoferoid/millettioid clade</taxon>
        <taxon>Phaseoleae</taxon>
        <taxon>Vigna</taxon>
    </lineage>
</organism>